<protein>
    <recommendedName>
        <fullName evidence="6">Cuticle protein</fullName>
    </recommendedName>
</protein>
<keyword evidence="1 2" id="KW-0193">Cuticle</keyword>
<dbReference type="GeneID" id="111245681"/>
<dbReference type="KEGG" id="vde:111245681"/>
<sequence length="379" mass="38292">MFTKVIIASVAIVTVRAGAIAAPAYDGYGLAAAPALAAPAYHGYANAAPLAHAAPLAYAAAAPIAKVAAAPLAYAAAAPIAKVAAAPIVAKAAIAYPPQPYQFGYESVDEYGTKQARHEVSDAYNNKKGSYSFTDAHGIARHVDYVADAAGFRATIKTNEPGTAPSAPAAALYNAAPIAVKTVAAAPIVKAVAAAPVAAYAHAPAYGHYVVIASIVIATGHVGGQVAPAYGYGGGHDIAAASYGYGHAAPLAYAAAAPIAKVAAAPVITKAAIDYPPQPYQFGYESVDEYGTKQSRHEVSDGDNNKKGSYSFSDAHGIARHVEYVADKLGFRASIKTNEPGTAPSAPAAAHYHAAPVAVKPIAPAPIATYAHAPAHGSY</sequence>
<evidence type="ECO:0008006" key="6">
    <source>
        <dbReference type="Google" id="ProtNLM"/>
    </source>
</evidence>
<dbReference type="PANTHER" id="PTHR10380:SF173">
    <property type="entry name" value="CUTICULAR PROTEIN 47EF, ISOFORM C-RELATED"/>
    <property type="match status" value="1"/>
</dbReference>
<evidence type="ECO:0000313" key="5">
    <source>
        <dbReference type="Proteomes" id="UP000594260"/>
    </source>
</evidence>
<dbReference type="OrthoDB" id="6509111at2759"/>
<dbReference type="InterPro" id="IPR050468">
    <property type="entry name" value="Cuticle_Struct_Prot"/>
</dbReference>
<evidence type="ECO:0000256" key="2">
    <source>
        <dbReference type="PROSITE-ProRule" id="PRU00497"/>
    </source>
</evidence>
<accession>A0A7M7JD07</accession>
<feature type="signal peptide" evidence="3">
    <location>
        <begin position="1"/>
        <end position="17"/>
    </location>
</feature>
<dbReference type="GO" id="GO:0008010">
    <property type="term" value="F:structural constituent of chitin-based larval cuticle"/>
    <property type="evidence" value="ECO:0007669"/>
    <property type="project" value="TreeGrafter"/>
</dbReference>
<evidence type="ECO:0000313" key="4">
    <source>
        <dbReference type="EnsemblMetazoa" id="XP_022650111"/>
    </source>
</evidence>
<evidence type="ECO:0000256" key="1">
    <source>
        <dbReference type="ARBA" id="ARBA00022460"/>
    </source>
</evidence>
<organism evidence="4 5">
    <name type="scientific">Varroa destructor</name>
    <name type="common">Honeybee mite</name>
    <dbReference type="NCBI Taxonomy" id="109461"/>
    <lineage>
        <taxon>Eukaryota</taxon>
        <taxon>Metazoa</taxon>
        <taxon>Ecdysozoa</taxon>
        <taxon>Arthropoda</taxon>
        <taxon>Chelicerata</taxon>
        <taxon>Arachnida</taxon>
        <taxon>Acari</taxon>
        <taxon>Parasitiformes</taxon>
        <taxon>Mesostigmata</taxon>
        <taxon>Gamasina</taxon>
        <taxon>Dermanyssoidea</taxon>
        <taxon>Varroidae</taxon>
        <taxon>Varroa</taxon>
    </lineage>
</organism>
<dbReference type="GO" id="GO:0062129">
    <property type="term" value="C:chitin-based extracellular matrix"/>
    <property type="evidence" value="ECO:0007669"/>
    <property type="project" value="TreeGrafter"/>
</dbReference>
<dbReference type="InParanoid" id="A0A7M7JD07"/>
<dbReference type="PROSITE" id="PS51155">
    <property type="entry name" value="CHIT_BIND_RR_2"/>
    <property type="match status" value="2"/>
</dbReference>
<dbReference type="InterPro" id="IPR029070">
    <property type="entry name" value="Chitinase_insertion_sf"/>
</dbReference>
<proteinExistence type="predicted"/>
<dbReference type="OMA" id="ARHVEYV"/>
<evidence type="ECO:0000256" key="3">
    <source>
        <dbReference type="SAM" id="SignalP"/>
    </source>
</evidence>
<dbReference type="Pfam" id="PF00379">
    <property type="entry name" value="Chitin_bind_4"/>
    <property type="match status" value="2"/>
</dbReference>
<dbReference type="Proteomes" id="UP000594260">
    <property type="component" value="Unplaced"/>
</dbReference>
<keyword evidence="5" id="KW-1185">Reference proteome</keyword>
<dbReference type="Gene3D" id="3.10.50.10">
    <property type="match status" value="2"/>
</dbReference>
<dbReference type="AlphaFoldDB" id="A0A7M7JD07"/>
<keyword evidence="3" id="KW-0732">Signal</keyword>
<reference evidence="4" key="1">
    <citation type="submission" date="2021-01" db="UniProtKB">
        <authorList>
            <consortium name="EnsemblMetazoa"/>
        </authorList>
    </citation>
    <scope>IDENTIFICATION</scope>
</reference>
<dbReference type="PANTHER" id="PTHR10380">
    <property type="entry name" value="CUTICLE PROTEIN"/>
    <property type="match status" value="1"/>
</dbReference>
<feature type="chain" id="PRO_5029616335" description="Cuticle protein" evidence="3">
    <location>
        <begin position="18"/>
        <end position="379"/>
    </location>
</feature>
<name>A0A7M7JD07_VARDE</name>
<dbReference type="RefSeq" id="XP_022650111.1">
    <property type="nucleotide sequence ID" value="XM_022794376.1"/>
</dbReference>
<dbReference type="InterPro" id="IPR000618">
    <property type="entry name" value="Insect_cuticle"/>
</dbReference>
<dbReference type="EnsemblMetazoa" id="XM_022794376">
    <property type="protein sequence ID" value="XP_022650111"/>
    <property type="gene ID" value="LOC111245681"/>
</dbReference>